<dbReference type="Pfam" id="PF02992">
    <property type="entry name" value="Transposase_21"/>
    <property type="match status" value="1"/>
</dbReference>
<gene>
    <name evidence="2" type="ORF">E5676_scaffold340G00300</name>
    <name evidence="1" type="ORF">E6C27_scaffold219G002340</name>
</gene>
<evidence type="ECO:0000313" key="1">
    <source>
        <dbReference type="EMBL" id="KAA0032366.1"/>
    </source>
</evidence>
<dbReference type="EMBL" id="SSTE01021801">
    <property type="protein sequence ID" value="KAA0032366.1"/>
    <property type="molecule type" value="Genomic_DNA"/>
</dbReference>
<accession>A0A5D3E716</accession>
<protein>
    <submittedName>
        <fullName evidence="2">Uncharacterized protein</fullName>
    </submittedName>
</protein>
<dbReference type="EMBL" id="SSTD01000030">
    <property type="protein sequence ID" value="TYK31638.1"/>
    <property type="molecule type" value="Genomic_DNA"/>
</dbReference>
<dbReference type="InterPro" id="IPR004242">
    <property type="entry name" value="Transposase_21"/>
</dbReference>
<dbReference type="AlphaFoldDB" id="A0A5D3E716"/>
<evidence type="ECO:0000313" key="4">
    <source>
        <dbReference type="Proteomes" id="UP000321947"/>
    </source>
</evidence>
<comment type="caution">
    <text evidence="2">The sequence shown here is derived from an EMBL/GenBank/DDBJ whole genome shotgun (WGS) entry which is preliminary data.</text>
</comment>
<name>A0A5D3E716_CUCMM</name>
<reference evidence="3 4" key="1">
    <citation type="submission" date="2019-08" db="EMBL/GenBank/DDBJ databases">
        <title>Draft genome sequences of two oriental melons (Cucumis melo L. var makuwa).</title>
        <authorList>
            <person name="Kwon S.-Y."/>
        </authorList>
    </citation>
    <scope>NUCLEOTIDE SEQUENCE [LARGE SCALE GENOMIC DNA]</scope>
    <source>
        <strain evidence="4">cv. Chang Bougi</strain>
        <strain evidence="3">cv. SW 3</strain>
        <tissue evidence="2">Leaf</tissue>
    </source>
</reference>
<evidence type="ECO:0000313" key="2">
    <source>
        <dbReference type="EMBL" id="TYK31638.1"/>
    </source>
</evidence>
<dbReference type="Proteomes" id="UP000321393">
    <property type="component" value="Unassembled WGS sequence"/>
</dbReference>
<proteinExistence type="predicted"/>
<dbReference type="OrthoDB" id="1752370at2759"/>
<organism evidence="2 4">
    <name type="scientific">Cucumis melo var. makuwa</name>
    <name type="common">Oriental melon</name>
    <dbReference type="NCBI Taxonomy" id="1194695"/>
    <lineage>
        <taxon>Eukaryota</taxon>
        <taxon>Viridiplantae</taxon>
        <taxon>Streptophyta</taxon>
        <taxon>Embryophyta</taxon>
        <taxon>Tracheophyta</taxon>
        <taxon>Spermatophyta</taxon>
        <taxon>Magnoliopsida</taxon>
        <taxon>eudicotyledons</taxon>
        <taxon>Gunneridae</taxon>
        <taxon>Pentapetalae</taxon>
        <taxon>rosids</taxon>
        <taxon>fabids</taxon>
        <taxon>Cucurbitales</taxon>
        <taxon>Cucurbitaceae</taxon>
        <taxon>Benincaseae</taxon>
        <taxon>Cucumis</taxon>
    </lineage>
</organism>
<sequence>MFKSFENAKNLHWHAIDRKVDGIMRHPADTPSWRLIDHMWPTFGSEPRNLHLVVYEKETFDVDNVNIRSEAIEI</sequence>
<evidence type="ECO:0000313" key="3">
    <source>
        <dbReference type="Proteomes" id="UP000321393"/>
    </source>
</evidence>
<dbReference type="Proteomes" id="UP000321947">
    <property type="component" value="Unassembled WGS sequence"/>
</dbReference>